<feature type="transmembrane region" description="Helical" evidence="5">
    <location>
        <begin position="341"/>
        <end position="362"/>
    </location>
</feature>
<dbReference type="AlphaFoldDB" id="A0A1Q9EPF5"/>
<dbReference type="Pfam" id="PF04116">
    <property type="entry name" value="FA_hydroxylase"/>
    <property type="match status" value="1"/>
</dbReference>
<sequence>MTVTHSYKLWWDGPEEGIGESTSAKTMQGAKTTHIDPRGPCLAVAIIAGVAAYSAVSPPATAGASFPWTLNPTGMLNNLTMYIGLYAATIPAKELLNVVLKVAGDSLIGYTRMDEGDQKVPKLEVLEFHDLCYLALNTVVEFLGMNHVGAFLLGSAVTYGSSNFNVFNGPLAFIASFILNDVIYYPFHLIAHRRVLYPYCHKQHHRQFVPFRGYADAANQHPLEQMYGFSIWIFSLWTMSRTLGLHAATAWFGTLAWAVLNICNHLPFDTQIHLPLPYPAFPKDHNTHHRFPNTNYATLSTMTDRLFGTFRPYQAAGYKAPAKNGHAANVLGLAEAVPSPLSVVCVGAFLFAALLVLEVVNLGGALPALQAMSVFGTSALLLLILAAACFVLRAGASAPAAEKTA</sequence>
<organism evidence="7 8">
    <name type="scientific">Symbiodinium microadriaticum</name>
    <name type="common">Dinoflagellate</name>
    <name type="synonym">Zooxanthella microadriatica</name>
    <dbReference type="NCBI Taxonomy" id="2951"/>
    <lineage>
        <taxon>Eukaryota</taxon>
        <taxon>Sar</taxon>
        <taxon>Alveolata</taxon>
        <taxon>Dinophyceae</taxon>
        <taxon>Suessiales</taxon>
        <taxon>Symbiodiniaceae</taxon>
        <taxon>Symbiodinium</taxon>
    </lineage>
</organism>
<evidence type="ECO:0000259" key="6">
    <source>
        <dbReference type="Pfam" id="PF04116"/>
    </source>
</evidence>
<dbReference type="InterPro" id="IPR006694">
    <property type="entry name" value="Fatty_acid_hydroxylase"/>
</dbReference>
<dbReference type="OMA" id="TTHIDPR"/>
<evidence type="ECO:0000256" key="1">
    <source>
        <dbReference type="ARBA" id="ARBA00004370"/>
    </source>
</evidence>
<dbReference type="Proteomes" id="UP000186817">
    <property type="component" value="Unassembled WGS sequence"/>
</dbReference>
<keyword evidence="8" id="KW-1185">Reference proteome</keyword>
<evidence type="ECO:0000256" key="5">
    <source>
        <dbReference type="SAM" id="Phobius"/>
    </source>
</evidence>
<proteinExistence type="predicted"/>
<dbReference type="PANTHER" id="PTHR11863">
    <property type="entry name" value="STEROL DESATURASE"/>
    <property type="match status" value="1"/>
</dbReference>
<dbReference type="InterPro" id="IPR050307">
    <property type="entry name" value="Sterol_Desaturase_Related"/>
</dbReference>
<evidence type="ECO:0000313" key="8">
    <source>
        <dbReference type="Proteomes" id="UP000186817"/>
    </source>
</evidence>
<keyword evidence="7" id="KW-0560">Oxidoreductase</keyword>
<keyword evidence="4 5" id="KW-0472">Membrane</keyword>
<dbReference type="GO" id="GO:0005506">
    <property type="term" value="F:iron ion binding"/>
    <property type="evidence" value="ECO:0007669"/>
    <property type="project" value="InterPro"/>
</dbReference>
<comment type="subcellular location">
    <subcellularLocation>
        <location evidence="1">Membrane</location>
    </subcellularLocation>
</comment>
<dbReference type="GO" id="GO:0016020">
    <property type="term" value="C:membrane"/>
    <property type="evidence" value="ECO:0007669"/>
    <property type="project" value="UniProtKB-SubCell"/>
</dbReference>
<gene>
    <name evidence="7" type="primary">MSMO1</name>
    <name evidence="7" type="ORF">AK812_SmicGene7090</name>
</gene>
<reference evidence="7 8" key="1">
    <citation type="submission" date="2016-02" db="EMBL/GenBank/DDBJ databases">
        <title>Genome analysis of coral dinoflagellate symbionts highlights evolutionary adaptations to a symbiotic lifestyle.</title>
        <authorList>
            <person name="Aranda M."/>
            <person name="Li Y."/>
            <person name="Liew Y.J."/>
            <person name="Baumgarten S."/>
            <person name="Simakov O."/>
            <person name="Wilson M."/>
            <person name="Piel J."/>
            <person name="Ashoor H."/>
            <person name="Bougouffa S."/>
            <person name="Bajic V.B."/>
            <person name="Ryu T."/>
            <person name="Ravasi T."/>
            <person name="Bayer T."/>
            <person name="Micklem G."/>
            <person name="Kim H."/>
            <person name="Bhak J."/>
            <person name="Lajeunesse T.C."/>
            <person name="Voolstra C.R."/>
        </authorList>
    </citation>
    <scope>NUCLEOTIDE SEQUENCE [LARGE SCALE GENOMIC DNA]</scope>
    <source>
        <strain evidence="7 8">CCMP2467</strain>
    </source>
</reference>
<feature type="transmembrane region" description="Helical" evidence="5">
    <location>
        <begin position="374"/>
        <end position="396"/>
    </location>
</feature>
<keyword evidence="7" id="KW-0503">Monooxygenase</keyword>
<comment type="caution">
    <text evidence="7">The sequence shown here is derived from an EMBL/GenBank/DDBJ whole genome shotgun (WGS) entry which is preliminary data.</text>
</comment>
<evidence type="ECO:0000256" key="2">
    <source>
        <dbReference type="ARBA" id="ARBA00022692"/>
    </source>
</evidence>
<dbReference type="EMBL" id="LSRX01000099">
    <property type="protein sequence ID" value="OLQ09300.1"/>
    <property type="molecule type" value="Genomic_DNA"/>
</dbReference>
<evidence type="ECO:0000256" key="4">
    <source>
        <dbReference type="ARBA" id="ARBA00023136"/>
    </source>
</evidence>
<protein>
    <submittedName>
        <fullName evidence="7">Methylsterol monooxygenase 1</fullName>
    </submittedName>
</protein>
<evidence type="ECO:0000313" key="7">
    <source>
        <dbReference type="EMBL" id="OLQ09300.1"/>
    </source>
</evidence>
<feature type="domain" description="Fatty acid hydroxylase" evidence="6">
    <location>
        <begin position="174"/>
        <end position="309"/>
    </location>
</feature>
<keyword evidence="2 5" id="KW-0812">Transmembrane</keyword>
<dbReference type="GO" id="GO:0008610">
    <property type="term" value="P:lipid biosynthetic process"/>
    <property type="evidence" value="ECO:0007669"/>
    <property type="project" value="InterPro"/>
</dbReference>
<name>A0A1Q9EPF5_SYMMI</name>
<accession>A0A1Q9EPF5</accession>
<keyword evidence="3 5" id="KW-1133">Transmembrane helix</keyword>
<dbReference type="GO" id="GO:0004497">
    <property type="term" value="F:monooxygenase activity"/>
    <property type="evidence" value="ECO:0007669"/>
    <property type="project" value="UniProtKB-KW"/>
</dbReference>
<evidence type="ECO:0000256" key="3">
    <source>
        <dbReference type="ARBA" id="ARBA00022989"/>
    </source>
</evidence>
<dbReference type="OrthoDB" id="408954at2759"/>